<reference evidence="2" key="1">
    <citation type="submission" date="2022-11" db="UniProtKB">
        <authorList>
            <consortium name="WormBaseParasite"/>
        </authorList>
    </citation>
    <scope>IDENTIFICATION</scope>
</reference>
<evidence type="ECO:0000313" key="2">
    <source>
        <dbReference type="WBParaSite" id="ES5_v2.g26824.t1"/>
    </source>
</evidence>
<name>A0AC34GAP8_9BILA</name>
<proteinExistence type="predicted"/>
<evidence type="ECO:0000313" key="1">
    <source>
        <dbReference type="Proteomes" id="UP000887579"/>
    </source>
</evidence>
<dbReference type="WBParaSite" id="ES5_v2.g26824.t1">
    <property type="protein sequence ID" value="ES5_v2.g26824.t1"/>
    <property type="gene ID" value="ES5_v2.g26824"/>
</dbReference>
<sequence>MDSARGNSGGRGRGRGSRGGRGRGGGGGARGRGRGRGGGNFNNQDQGHRVGDRIVLSSVDAGFAPPSPPAKSSYRSRPVQTGTEEILGNIVEYENDLPNSHPKKSLFTKQKEAKKIVAETATADLSDDDDIDMSELPETSPDGLITQLRERPTIKKSDKKPEINGYKDIWERGQYNRVTRSDKKPEINGYKDIWERGQYNRVTRVIGDFPKAKDRCFVARPIPRAQPVHYMNKFARQKLPLAEPQFRKIKAQPPMTFTSQAVYQQFRGTEACSKVAGHVLADIIKNPHFFRKLFSIQIPNSLKVFSSDGDSTDDIMIAKQNVMKN</sequence>
<protein>
    <submittedName>
        <fullName evidence="2">Uncharacterized protein</fullName>
    </submittedName>
</protein>
<accession>A0AC34GAP8</accession>
<organism evidence="1 2">
    <name type="scientific">Panagrolaimus sp. ES5</name>
    <dbReference type="NCBI Taxonomy" id="591445"/>
    <lineage>
        <taxon>Eukaryota</taxon>
        <taxon>Metazoa</taxon>
        <taxon>Ecdysozoa</taxon>
        <taxon>Nematoda</taxon>
        <taxon>Chromadorea</taxon>
        <taxon>Rhabditida</taxon>
        <taxon>Tylenchina</taxon>
        <taxon>Panagrolaimomorpha</taxon>
        <taxon>Panagrolaimoidea</taxon>
        <taxon>Panagrolaimidae</taxon>
        <taxon>Panagrolaimus</taxon>
    </lineage>
</organism>
<dbReference type="Proteomes" id="UP000887579">
    <property type="component" value="Unplaced"/>
</dbReference>